<dbReference type="GO" id="GO:0000160">
    <property type="term" value="P:phosphorelay signal transduction system"/>
    <property type="evidence" value="ECO:0007669"/>
    <property type="project" value="InterPro"/>
</dbReference>
<evidence type="ECO:0000259" key="8">
    <source>
        <dbReference type="PROSITE" id="PS50110"/>
    </source>
</evidence>
<dbReference type="SMART" id="SM00342">
    <property type="entry name" value="HTH_ARAC"/>
    <property type="match status" value="1"/>
</dbReference>
<name>A0AAE3J6Q3_9FIRM</name>
<keyword evidence="10" id="KW-1185">Reference proteome</keyword>
<dbReference type="RefSeq" id="WP_227615374.1">
    <property type="nucleotide sequence ID" value="NZ_JAJEPR010000016.1"/>
</dbReference>
<dbReference type="InterPro" id="IPR009057">
    <property type="entry name" value="Homeodomain-like_sf"/>
</dbReference>
<dbReference type="InterPro" id="IPR020449">
    <property type="entry name" value="Tscrpt_reg_AraC-type_HTH"/>
</dbReference>
<dbReference type="SUPFAM" id="SSF46689">
    <property type="entry name" value="Homeodomain-like"/>
    <property type="match status" value="2"/>
</dbReference>
<dbReference type="Gene3D" id="1.10.10.60">
    <property type="entry name" value="Homeodomain-like"/>
    <property type="match status" value="2"/>
</dbReference>
<organism evidence="9 10">
    <name type="scientific">Fusicatenibacter faecihominis</name>
    <dbReference type="NCBI Taxonomy" id="2881276"/>
    <lineage>
        <taxon>Bacteria</taxon>
        <taxon>Bacillati</taxon>
        <taxon>Bacillota</taxon>
        <taxon>Clostridia</taxon>
        <taxon>Lachnospirales</taxon>
        <taxon>Lachnospiraceae</taxon>
        <taxon>Fusicatenibacter</taxon>
    </lineage>
</organism>
<evidence type="ECO:0000313" key="10">
    <source>
        <dbReference type="Proteomes" id="UP001197875"/>
    </source>
</evidence>
<accession>A0AAE3J6Q3</accession>
<keyword evidence="2" id="KW-0805">Transcription regulation</keyword>
<keyword evidence="4" id="KW-0804">Transcription</keyword>
<dbReference type="PANTHER" id="PTHR43280:SF2">
    <property type="entry name" value="HTH-TYPE TRANSCRIPTIONAL REGULATOR EXSA"/>
    <property type="match status" value="1"/>
</dbReference>
<feature type="modified residue" description="4-aspartylphosphate" evidence="6">
    <location>
        <position position="54"/>
    </location>
</feature>
<dbReference type="PROSITE" id="PS00041">
    <property type="entry name" value="HTH_ARAC_FAMILY_1"/>
    <property type="match status" value="1"/>
</dbReference>
<dbReference type="Gene3D" id="3.40.50.2300">
    <property type="match status" value="1"/>
</dbReference>
<proteinExistence type="predicted"/>
<dbReference type="SUPFAM" id="SSF52172">
    <property type="entry name" value="CheY-like"/>
    <property type="match status" value="1"/>
</dbReference>
<keyword evidence="3" id="KW-0238">DNA-binding</keyword>
<dbReference type="PANTHER" id="PTHR43280">
    <property type="entry name" value="ARAC-FAMILY TRANSCRIPTIONAL REGULATOR"/>
    <property type="match status" value="1"/>
</dbReference>
<dbReference type="GO" id="GO:0043565">
    <property type="term" value="F:sequence-specific DNA binding"/>
    <property type="evidence" value="ECO:0007669"/>
    <property type="project" value="InterPro"/>
</dbReference>
<sequence>MNLLIVDDEILAIQGLVDDMDWKKLDFDEVFTANSYAQAVNIMNKQEIDVLLCDIEMPLRSGVELVRWAKERNPELECIFLTCHAEFSFAKQAIQMGCLDYILKPAETEEVEECLRKAVKKIRKTREPASVKREKTEPSVSRTAEKIIGDSPKTKDAVELAEFYIIQHLTENLSLEEVAAEACVSPTHLTRLFKKRYQMGVVDFVTEKKMALAEELMKQENLTVSYIASKLGYSNYSYFTKVFKKYTGKTPTEYKKELAKS</sequence>
<dbReference type="InterPro" id="IPR018060">
    <property type="entry name" value="HTH_AraC"/>
</dbReference>
<dbReference type="EMBL" id="JAJEPR010000016">
    <property type="protein sequence ID" value="MCC2190243.1"/>
    <property type="molecule type" value="Genomic_DNA"/>
</dbReference>
<evidence type="ECO:0000256" key="5">
    <source>
        <dbReference type="ARBA" id="ARBA00024867"/>
    </source>
</evidence>
<dbReference type="PROSITE" id="PS50110">
    <property type="entry name" value="RESPONSE_REGULATORY"/>
    <property type="match status" value="1"/>
</dbReference>
<dbReference type="PRINTS" id="PR00032">
    <property type="entry name" value="HTHARAC"/>
</dbReference>
<comment type="function">
    <text evidence="5">May play the central regulatory role in sporulation. It may be an element of the effector pathway responsible for the activation of sporulation genes in response to nutritional stress. Spo0A may act in concert with spo0H (a sigma factor) to control the expression of some genes that are critical to the sporulation process.</text>
</comment>
<dbReference type="SMART" id="SM00448">
    <property type="entry name" value="REC"/>
    <property type="match status" value="1"/>
</dbReference>
<dbReference type="CDD" id="cd17536">
    <property type="entry name" value="REC_YesN-like"/>
    <property type="match status" value="1"/>
</dbReference>
<dbReference type="Proteomes" id="UP001197875">
    <property type="component" value="Unassembled WGS sequence"/>
</dbReference>
<dbReference type="InterPro" id="IPR001789">
    <property type="entry name" value="Sig_transdc_resp-reg_receiver"/>
</dbReference>
<evidence type="ECO:0000259" key="7">
    <source>
        <dbReference type="PROSITE" id="PS01124"/>
    </source>
</evidence>
<dbReference type="InterPro" id="IPR018062">
    <property type="entry name" value="HTH_AraC-typ_CS"/>
</dbReference>
<evidence type="ECO:0000313" key="9">
    <source>
        <dbReference type="EMBL" id="MCC2190243.1"/>
    </source>
</evidence>
<evidence type="ECO:0000256" key="4">
    <source>
        <dbReference type="ARBA" id="ARBA00023163"/>
    </source>
</evidence>
<dbReference type="Pfam" id="PF12833">
    <property type="entry name" value="HTH_18"/>
    <property type="match status" value="1"/>
</dbReference>
<feature type="domain" description="Response regulatory" evidence="8">
    <location>
        <begin position="2"/>
        <end position="119"/>
    </location>
</feature>
<dbReference type="PROSITE" id="PS01124">
    <property type="entry name" value="HTH_ARAC_FAMILY_2"/>
    <property type="match status" value="1"/>
</dbReference>
<evidence type="ECO:0000256" key="6">
    <source>
        <dbReference type="PROSITE-ProRule" id="PRU00169"/>
    </source>
</evidence>
<gene>
    <name evidence="9" type="ORF">LKD71_10565</name>
</gene>
<evidence type="ECO:0000256" key="1">
    <source>
        <dbReference type="ARBA" id="ARBA00018672"/>
    </source>
</evidence>
<keyword evidence="6" id="KW-0597">Phosphoprotein</keyword>
<comment type="caution">
    <text evidence="9">The sequence shown here is derived from an EMBL/GenBank/DDBJ whole genome shotgun (WGS) entry which is preliminary data.</text>
</comment>
<evidence type="ECO:0000256" key="2">
    <source>
        <dbReference type="ARBA" id="ARBA00023015"/>
    </source>
</evidence>
<dbReference type="InterPro" id="IPR011006">
    <property type="entry name" value="CheY-like_superfamily"/>
</dbReference>
<protein>
    <recommendedName>
        <fullName evidence="1">Stage 0 sporulation protein A homolog</fullName>
    </recommendedName>
</protein>
<dbReference type="Pfam" id="PF00072">
    <property type="entry name" value="Response_reg"/>
    <property type="match status" value="1"/>
</dbReference>
<evidence type="ECO:0000256" key="3">
    <source>
        <dbReference type="ARBA" id="ARBA00023125"/>
    </source>
</evidence>
<dbReference type="AlphaFoldDB" id="A0AAE3J6Q3"/>
<feature type="domain" description="HTH araC/xylS-type" evidence="7">
    <location>
        <begin position="159"/>
        <end position="257"/>
    </location>
</feature>
<reference evidence="9 10" key="1">
    <citation type="submission" date="2021-10" db="EMBL/GenBank/DDBJ databases">
        <title>Anaerobic single-cell dispensing facilitates the cultivation of human gut bacteria.</title>
        <authorList>
            <person name="Afrizal A."/>
        </authorList>
    </citation>
    <scope>NUCLEOTIDE SEQUENCE [LARGE SCALE GENOMIC DNA]</scope>
    <source>
        <strain evidence="9 10">CLA-AA-H277</strain>
    </source>
</reference>
<dbReference type="GO" id="GO:0003700">
    <property type="term" value="F:DNA-binding transcription factor activity"/>
    <property type="evidence" value="ECO:0007669"/>
    <property type="project" value="InterPro"/>
</dbReference>